<reference evidence="1 2" key="1">
    <citation type="journal article" date="2019" name="Commun. Biol.">
        <title>The bagworm genome reveals a unique fibroin gene that provides high tensile strength.</title>
        <authorList>
            <person name="Kono N."/>
            <person name="Nakamura H."/>
            <person name="Ohtoshi R."/>
            <person name="Tomita M."/>
            <person name="Numata K."/>
            <person name="Arakawa K."/>
        </authorList>
    </citation>
    <scope>NUCLEOTIDE SEQUENCE [LARGE SCALE GENOMIC DNA]</scope>
</reference>
<name>A0A4C1VMM3_EUMVA</name>
<proteinExistence type="predicted"/>
<sequence>MGPPAGVCPKPTIKITDWKRVSTELEKVDTHALNNIPYAIETTDEIDSALRALTNHIRTMVKRSSCNIQYMPKELLLPTRLERSQVIGIPMPGKPRNLPASCRPINLLSGLGSPSLRIHNARIPGQYSYKYLGVTLGMNLHFREHIKRVRKTATFYQARLNGMLVLNRDSELPIITKHMKDAFERFFSIAEMHLNLLFSATMSYEAPPSHHFIRRPRNALKDPPDTFIAEQSLNNHCTLVWASARKTILVELERVQRWVLKVIFEKPFRHPIDLLDREGEIISVRELHIYRMCAVQQQNTGVSNSNRYCISSSQCEFRWLTSLHYPTSLSIPLPSFHSNPIDLPVIILHISDFYTRDRHRTGGSSGVWSIYGR</sequence>
<evidence type="ECO:0008006" key="3">
    <source>
        <dbReference type="Google" id="ProtNLM"/>
    </source>
</evidence>
<evidence type="ECO:0000313" key="2">
    <source>
        <dbReference type="Proteomes" id="UP000299102"/>
    </source>
</evidence>
<comment type="caution">
    <text evidence="1">The sequence shown here is derived from an EMBL/GenBank/DDBJ whole genome shotgun (WGS) entry which is preliminary data.</text>
</comment>
<organism evidence="1 2">
    <name type="scientific">Eumeta variegata</name>
    <name type="common">Bagworm moth</name>
    <name type="synonym">Eumeta japonica</name>
    <dbReference type="NCBI Taxonomy" id="151549"/>
    <lineage>
        <taxon>Eukaryota</taxon>
        <taxon>Metazoa</taxon>
        <taxon>Ecdysozoa</taxon>
        <taxon>Arthropoda</taxon>
        <taxon>Hexapoda</taxon>
        <taxon>Insecta</taxon>
        <taxon>Pterygota</taxon>
        <taxon>Neoptera</taxon>
        <taxon>Endopterygota</taxon>
        <taxon>Lepidoptera</taxon>
        <taxon>Glossata</taxon>
        <taxon>Ditrysia</taxon>
        <taxon>Tineoidea</taxon>
        <taxon>Psychidae</taxon>
        <taxon>Oiketicinae</taxon>
        <taxon>Eumeta</taxon>
    </lineage>
</organism>
<protein>
    <recommendedName>
        <fullName evidence="3">RNA-directed DNA polymerase from mobile element jockey</fullName>
    </recommendedName>
</protein>
<dbReference type="OrthoDB" id="10050074at2759"/>
<keyword evidence="2" id="KW-1185">Reference proteome</keyword>
<gene>
    <name evidence="1" type="ORF">EVAR_83037_1</name>
</gene>
<dbReference type="EMBL" id="BGZK01000373">
    <property type="protein sequence ID" value="GBP39901.1"/>
    <property type="molecule type" value="Genomic_DNA"/>
</dbReference>
<evidence type="ECO:0000313" key="1">
    <source>
        <dbReference type="EMBL" id="GBP39901.1"/>
    </source>
</evidence>
<accession>A0A4C1VMM3</accession>
<dbReference type="Proteomes" id="UP000299102">
    <property type="component" value="Unassembled WGS sequence"/>
</dbReference>
<dbReference type="AlphaFoldDB" id="A0A4C1VMM3"/>